<dbReference type="GO" id="GO:0043165">
    <property type="term" value="P:Gram-negative-bacterium-type cell outer membrane assembly"/>
    <property type="evidence" value="ECO:0007669"/>
    <property type="project" value="InterPro"/>
</dbReference>
<dbReference type="RefSeq" id="WP_094325205.1">
    <property type="nucleotide sequence ID" value="NZ_CP022347.1"/>
</dbReference>
<accession>A0A222MX32</accession>
<feature type="signal peptide" evidence="1">
    <location>
        <begin position="1"/>
        <end position="24"/>
    </location>
</feature>
<dbReference type="PROSITE" id="PS51257">
    <property type="entry name" value="PROKAR_LIPOPROTEIN"/>
    <property type="match status" value="1"/>
</dbReference>
<dbReference type="EMBL" id="CP022347">
    <property type="protein sequence ID" value="ASQ30445.1"/>
    <property type="molecule type" value="Genomic_DNA"/>
</dbReference>
<dbReference type="GO" id="GO:0019867">
    <property type="term" value="C:outer membrane"/>
    <property type="evidence" value="ECO:0007669"/>
    <property type="project" value="InterPro"/>
</dbReference>
<gene>
    <name evidence="2" type="ORF">CAV_0779</name>
</gene>
<sequence>MRYIFVFLALFFCACGYVPTSKMANNIFHDDVYLEVEIADKDPKNSIFVVDAIRDIIINKFGKNLVQKNEAKDFIYVKMGNLDFQPIIYDENGYVVGYRAKLFLEIKLVLQNGLQEFITTSGDYDFDILPNSIISDNARYEAIRAASDEAFDEFVSVIAIKGQRHAKDK</sequence>
<protein>
    <submittedName>
        <fullName evidence="2">Putative lipooligosaccharide transport system, OM component (LptE family)</fullName>
    </submittedName>
</protein>
<dbReference type="Pfam" id="PF04390">
    <property type="entry name" value="LptE"/>
    <property type="match status" value="1"/>
</dbReference>
<dbReference type="OrthoDB" id="5347351at2"/>
<evidence type="ECO:0000313" key="2">
    <source>
        <dbReference type="EMBL" id="ASQ30445.1"/>
    </source>
</evidence>
<feature type="chain" id="PRO_5012058650" evidence="1">
    <location>
        <begin position="25"/>
        <end position="169"/>
    </location>
</feature>
<evidence type="ECO:0000256" key="1">
    <source>
        <dbReference type="SAM" id="SignalP"/>
    </source>
</evidence>
<dbReference type="Proteomes" id="UP000201169">
    <property type="component" value="Chromosome"/>
</dbReference>
<reference evidence="2 3" key="1">
    <citation type="submission" date="2017-07" db="EMBL/GenBank/DDBJ databases">
        <title>Analysis of two Campylobacter avium genomes and identification of a novel hippuricase gene.</title>
        <authorList>
            <person name="Miller W.G."/>
            <person name="Chapman M.H."/>
            <person name="Yee E."/>
            <person name="Revez J."/>
            <person name="Bono J.L."/>
            <person name="Rossi M."/>
        </authorList>
    </citation>
    <scope>NUCLEOTIDE SEQUENCE [LARGE SCALE GENOMIC DNA]</scope>
    <source>
        <strain evidence="2 3">LMG 24591</strain>
    </source>
</reference>
<keyword evidence="1" id="KW-0732">Signal</keyword>
<dbReference type="AlphaFoldDB" id="A0A222MX32"/>
<evidence type="ECO:0000313" key="3">
    <source>
        <dbReference type="Proteomes" id="UP000201169"/>
    </source>
</evidence>
<dbReference type="KEGG" id="cavi:CAV_0779"/>
<name>A0A222MX32_9BACT</name>
<proteinExistence type="predicted"/>
<keyword evidence="3" id="KW-1185">Reference proteome</keyword>
<dbReference type="InterPro" id="IPR007485">
    <property type="entry name" value="LPS_assembly_LptE"/>
</dbReference>
<organism evidence="2 3">
    <name type="scientific">Campylobacter avium LMG 24591</name>
    <dbReference type="NCBI Taxonomy" id="522484"/>
    <lineage>
        <taxon>Bacteria</taxon>
        <taxon>Pseudomonadati</taxon>
        <taxon>Campylobacterota</taxon>
        <taxon>Epsilonproteobacteria</taxon>
        <taxon>Campylobacterales</taxon>
        <taxon>Campylobacteraceae</taxon>
        <taxon>Campylobacter</taxon>
    </lineage>
</organism>